<organism evidence="2">
    <name type="scientific">Rhodanobacter sp. FW102-FHT14D07</name>
    <dbReference type="NCBI Taxonomy" id="3351462"/>
    <lineage>
        <taxon>Bacteria</taxon>
        <taxon>Pseudomonadati</taxon>
        <taxon>Pseudomonadota</taxon>
        <taxon>Gammaproteobacteria</taxon>
        <taxon>Lysobacterales</taxon>
        <taxon>Rhodanobacteraceae</taxon>
        <taxon>Rhodanobacter</taxon>
    </lineage>
</organism>
<proteinExistence type="predicted"/>
<protein>
    <submittedName>
        <fullName evidence="2">Transcriptional regulator</fullName>
    </submittedName>
</protein>
<dbReference type="EMBL" id="CP170721">
    <property type="protein sequence ID" value="XIA19152.1"/>
    <property type="molecule type" value="Genomic_DNA"/>
</dbReference>
<evidence type="ECO:0000313" key="2">
    <source>
        <dbReference type="EMBL" id="XIA19152.1"/>
    </source>
</evidence>
<dbReference type="Pfam" id="PF15943">
    <property type="entry name" value="YdaS_toxin"/>
    <property type="match status" value="1"/>
</dbReference>
<evidence type="ECO:0000256" key="1">
    <source>
        <dbReference type="SAM" id="MobiDB-lite"/>
    </source>
</evidence>
<dbReference type="AlphaFoldDB" id="A0AB74UWS8"/>
<reference evidence="2" key="1">
    <citation type="submission" date="2024-10" db="EMBL/GenBank/DDBJ databases">
        <authorList>
            <person name="Lesea H.P."/>
            <person name="Kuehl J.V."/>
            <person name="Chandonia J.-M."/>
        </authorList>
    </citation>
    <scope>NUCLEOTIDE SEQUENCE</scope>
    <source>
        <strain evidence="2">FW102-FHT14D07</strain>
    </source>
</reference>
<gene>
    <name evidence="2" type="ORF">ACFYG5_03135</name>
</gene>
<dbReference type="Gene3D" id="1.10.260.40">
    <property type="entry name" value="lambda repressor-like DNA-binding domains"/>
    <property type="match status" value="1"/>
</dbReference>
<dbReference type="SUPFAM" id="SSF47413">
    <property type="entry name" value="lambda repressor-like DNA-binding domains"/>
    <property type="match status" value="1"/>
</dbReference>
<dbReference type="GO" id="GO:0003677">
    <property type="term" value="F:DNA binding"/>
    <property type="evidence" value="ECO:0007669"/>
    <property type="project" value="InterPro"/>
</dbReference>
<dbReference type="InterPro" id="IPR031856">
    <property type="entry name" value="YdaS_toxin-like"/>
</dbReference>
<sequence>MNPLDKAITHVGGVTALAEQLGVRQSAVSNWRKRGDRPRVPAERCIAIEQATDGAVTRYELRPDVFGEPQARPTEQGDAQEVA</sequence>
<accession>A0AB74UWS8</accession>
<feature type="region of interest" description="Disordered" evidence="1">
    <location>
        <begin position="63"/>
        <end position="83"/>
    </location>
</feature>
<dbReference type="NCBIfam" id="NF046037">
    <property type="entry name" value="carphisopro"/>
    <property type="match status" value="1"/>
</dbReference>
<dbReference type="RefSeq" id="WP_395119665.1">
    <property type="nucleotide sequence ID" value="NZ_CP170721.1"/>
</dbReference>
<dbReference type="InterPro" id="IPR010982">
    <property type="entry name" value="Lambda_DNA-bd_dom_sf"/>
</dbReference>
<dbReference type="InterPro" id="IPR059216">
    <property type="entry name" value="LeuA_carph_isopro_dom"/>
</dbReference>
<name>A0AB74UWS8_9GAMM</name>